<organism evidence="3 4">
    <name type="scientific">Streptantibioticus rubrisoli</name>
    <dbReference type="NCBI Taxonomy" id="1387313"/>
    <lineage>
        <taxon>Bacteria</taxon>
        <taxon>Bacillati</taxon>
        <taxon>Actinomycetota</taxon>
        <taxon>Actinomycetes</taxon>
        <taxon>Kitasatosporales</taxon>
        <taxon>Streptomycetaceae</taxon>
        <taxon>Streptantibioticus</taxon>
    </lineage>
</organism>
<dbReference type="Pfam" id="PF06889">
    <property type="entry name" value="DUF1266"/>
    <property type="match status" value="1"/>
</dbReference>
<reference evidence="3 4" key="1">
    <citation type="submission" date="2022-06" db="EMBL/GenBank/DDBJ databases">
        <title>Draft genome sequence of type strain Streptomyces rubrisoli DSM 42083.</title>
        <authorList>
            <person name="Duangmal K."/>
            <person name="Klaysubun C."/>
        </authorList>
    </citation>
    <scope>NUCLEOTIDE SEQUENCE [LARGE SCALE GENOMIC DNA]</scope>
    <source>
        <strain evidence="3 4">DSM 42083</strain>
    </source>
</reference>
<accession>A0ABT1PKJ4</accession>
<sequence>METADLTRTFGGMWQPPTEAERLLYAAKCRGDCEGFLRLLADFAMFVDVLKVHADADLDSITFVPHWDPAGRLCLALRTRGELPPRRPDHVVSPTNLRLLADSWLDDDAWLVVNPATPGEMYFPARQADRRKWRRIAKSAPRPGYGDDELLTRYSGPLHGPLAHALACGAHLAVHEQVLWNDLGDVYDSYPTDTERLRDWWHVTHHGQWSRRLDHLLKAVTTAPEPKFVLRIRAELAQAHGTPPPVEVWHRTAEAALRHTGTPEPQTAAVLSLIGRILRYEARLQADGILPPYGFVRSVNGYDSGQAVALARWGLGARFCEPTEAQQAVLRAGRACRETYGSWQEFAAGYALGAVLRGGEQEFEHRYRSVLGPHRTLTHDPGSPWRHIPWPSEPTPGS</sequence>
<protein>
    <submittedName>
        <fullName evidence="3">DUF1266 domain-containing protein</fullName>
    </submittedName>
</protein>
<dbReference type="RefSeq" id="WP_255930738.1">
    <property type="nucleotide sequence ID" value="NZ_JANFNH010000031.1"/>
</dbReference>
<evidence type="ECO:0000313" key="4">
    <source>
        <dbReference type="Proteomes" id="UP001206206"/>
    </source>
</evidence>
<evidence type="ECO:0000256" key="1">
    <source>
        <dbReference type="SAM" id="MobiDB-lite"/>
    </source>
</evidence>
<comment type="caution">
    <text evidence="3">The sequence shown here is derived from an EMBL/GenBank/DDBJ whole genome shotgun (WGS) entry which is preliminary data.</text>
</comment>
<proteinExistence type="predicted"/>
<gene>
    <name evidence="3" type="ORF">NON19_22615</name>
</gene>
<evidence type="ECO:0000313" key="3">
    <source>
        <dbReference type="EMBL" id="MCQ4044743.1"/>
    </source>
</evidence>
<name>A0ABT1PKJ4_9ACTN</name>
<dbReference type="Proteomes" id="UP001206206">
    <property type="component" value="Unassembled WGS sequence"/>
</dbReference>
<keyword evidence="4" id="KW-1185">Reference proteome</keyword>
<feature type="region of interest" description="Disordered" evidence="1">
    <location>
        <begin position="373"/>
        <end position="398"/>
    </location>
</feature>
<feature type="domain" description="DUF1266" evidence="2">
    <location>
        <begin position="196"/>
        <end position="390"/>
    </location>
</feature>
<dbReference type="EMBL" id="JANFNH010000031">
    <property type="protein sequence ID" value="MCQ4044743.1"/>
    <property type="molecule type" value="Genomic_DNA"/>
</dbReference>
<evidence type="ECO:0000259" key="2">
    <source>
        <dbReference type="Pfam" id="PF06889"/>
    </source>
</evidence>
<dbReference type="InterPro" id="IPR009677">
    <property type="entry name" value="DUF1266"/>
</dbReference>